<accession>A0A1B1CK13</accession>
<dbReference type="Proteomes" id="UP000092691">
    <property type="component" value="Plasmid unnamed1"/>
</dbReference>
<evidence type="ECO:0000313" key="1">
    <source>
        <dbReference type="EMBL" id="ANP90061.1"/>
    </source>
</evidence>
<keyword evidence="1" id="KW-0614">Plasmid</keyword>
<name>A0A1B1CK13_RHILE</name>
<reference evidence="1 2" key="1">
    <citation type="submission" date="2016-06" db="EMBL/GenBank/DDBJ databases">
        <title>Microsymbionts genomes from the relict species Vavilovia formosa.</title>
        <authorList>
            <person name="Chirak E."/>
            <person name="Kimeklis A."/>
            <person name="Andronov E."/>
        </authorList>
    </citation>
    <scope>NUCLEOTIDE SEQUENCE [LARGE SCALE GENOMIC DNA]</scope>
    <source>
        <strain evidence="1 2">Vaf10</strain>
        <plasmid evidence="2">Plasmid unnamed1</plasmid>
    </source>
</reference>
<evidence type="ECO:0000313" key="2">
    <source>
        <dbReference type="Proteomes" id="UP000092691"/>
    </source>
</evidence>
<geneLocation type="plasmid" evidence="1 2">
    <name>unnamed1</name>
</geneLocation>
<dbReference type="EMBL" id="CP016287">
    <property type="protein sequence ID" value="ANP90061.1"/>
    <property type="molecule type" value="Genomic_DNA"/>
</dbReference>
<gene>
    <name evidence="1" type="ORF">BA011_30200</name>
</gene>
<protein>
    <submittedName>
        <fullName evidence="1">Site-specific DNA recombinase</fullName>
    </submittedName>
</protein>
<proteinExistence type="predicted"/>
<organism evidence="1 2">
    <name type="scientific">Rhizobium leguminosarum</name>
    <dbReference type="NCBI Taxonomy" id="384"/>
    <lineage>
        <taxon>Bacteria</taxon>
        <taxon>Pseudomonadati</taxon>
        <taxon>Pseudomonadota</taxon>
        <taxon>Alphaproteobacteria</taxon>
        <taxon>Hyphomicrobiales</taxon>
        <taxon>Rhizobiaceae</taxon>
        <taxon>Rhizobium/Agrobacterium group</taxon>
        <taxon>Rhizobium</taxon>
    </lineage>
</organism>
<sequence length="356" mass="39611">MMRVFYGSAKGNAHRYQCRGDDAHVGVGLCIGIGGVRVDRAVAMQILEAVSDRAVEAAIFASDQVERSRRDVIAAIERDLEGARYEALLASRRYELVDPAKRHVARELEARWNDALERVGVLERKIKDLSALSAARPVIDRGRLLQLAQDLPTVWNAPSTETRTKQRLIHILVQEIICDLDDATNEAVLLIHWTGGRHTEVRVARVKTGRYPAELAPSAVEALRKLGGHWPDRELAVSLNRMLCKTGDGESWTTVRVRDMRERLGIPEYDATKVDVPMISLMKAAEKLGICVGSAKSLVQRGILPATQILPGSPWMVPVEALSSEAVRIGVQGVIDRRPKFYEDYQYDKVVRLPGI</sequence>
<dbReference type="AlphaFoldDB" id="A0A1B1CK13"/>